<proteinExistence type="predicted"/>
<dbReference type="RefSeq" id="WP_299804952.1">
    <property type="nucleotide sequence ID" value="NZ_DLUI01000139.1"/>
</dbReference>
<dbReference type="Proteomes" id="UP000228859">
    <property type="component" value="Unassembled WGS sequence"/>
</dbReference>
<evidence type="ECO:0000313" key="1">
    <source>
        <dbReference type="EMBL" id="DAB37734.1"/>
    </source>
</evidence>
<dbReference type="PANTHER" id="PTHR35446">
    <property type="entry name" value="SI:CH211-175M2.5"/>
    <property type="match status" value="1"/>
</dbReference>
<protein>
    <recommendedName>
        <fullName evidence="3">Alkylhydroperoxidase like protein, AhpD family</fullName>
    </recommendedName>
</protein>
<dbReference type="AlphaFoldDB" id="A0A2D3WJ38"/>
<evidence type="ECO:0000313" key="2">
    <source>
        <dbReference type="Proteomes" id="UP000228859"/>
    </source>
</evidence>
<accession>A0A2D3WJ38</accession>
<dbReference type="InterPro" id="IPR029032">
    <property type="entry name" value="AhpD-like"/>
</dbReference>
<name>A0A2D3WJ38_9BACT</name>
<comment type="caution">
    <text evidence="1">The sequence shown here is derived from an EMBL/GenBank/DDBJ whole genome shotgun (WGS) entry which is preliminary data.</text>
</comment>
<gene>
    <name evidence="1" type="ORF">CFH83_09620</name>
</gene>
<organism evidence="1 2">
    <name type="scientific">Sulfuricurvum kujiense</name>
    <dbReference type="NCBI Taxonomy" id="148813"/>
    <lineage>
        <taxon>Bacteria</taxon>
        <taxon>Pseudomonadati</taxon>
        <taxon>Campylobacterota</taxon>
        <taxon>Epsilonproteobacteria</taxon>
        <taxon>Campylobacterales</taxon>
        <taxon>Sulfurimonadaceae</taxon>
        <taxon>Sulfuricurvum</taxon>
    </lineage>
</organism>
<dbReference type="EMBL" id="DLUI01000139">
    <property type="protein sequence ID" value="DAB37734.1"/>
    <property type="molecule type" value="Genomic_DNA"/>
</dbReference>
<dbReference type="PANTHER" id="PTHR35446:SF2">
    <property type="entry name" value="CARBOXYMUCONOLACTONE DECARBOXYLASE-LIKE DOMAIN-CONTAINING PROTEIN"/>
    <property type="match status" value="1"/>
</dbReference>
<dbReference type="Gene3D" id="1.20.1290.10">
    <property type="entry name" value="AhpD-like"/>
    <property type="match status" value="1"/>
</dbReference>
<evidence type="ECO:0008006" key="3">
    <source>
        <dbReference type="Google" id="ProtNLM"/>
    </source>
</evidence>
<dbReference type="SUPFAM" id="SSF69118">
    <property type="entry name" value="AhpD-like"/>
    <property type="match status" value="1"/>
</dbReference>
<sequence>MPLIQTIAPEEATGELAKLYTIIETMRGSVGNNAKMFSVSPELLRQQMDFIKFYMNHPTLSMPLLAAIRIMVSSGEECQFCIDYNTGMLINMAGWSFDQVAEMRNDPNDANLPEREIAMLNLAIKAIRNAHGVSVNDLDTLREMGWSDSDILDAVNHATRMLATDIIFNTFKIENNG</sequence>
<reference evidence="1 2" key="1">
    <citation type="journal article" date="2017" name="Front. Microbiol.">
        <title>Comparative Genomic Analysis of the Class Epsilonproteobacteria and Proposed Reclassification to Epsilonbacteraeota (phyl. nov.).</title>
        <authorList>
            <person name="Waite D.W."/>
            <person name="Vanwonterghem I."/>
            <person name="Rinke C."/>
            <person name="Parks D.H."/>
            <person name="Zhang Y."/>
            <person name="Takai K."/>
            <person name="Sievert S.M."/>
            <person name="Simon J."/>
            <person name="Campbell B.J."/>
            <person name="Hanson T.E."/>
            <person name="Woyke T."/>
            <person name="Klotz M.G."/>
            <person name="Hugenholtz P."/>
        </authorList>
    </citation>
    <scope>NUCLEOTIDE SEQUENCE [LARGE SCALE GENOMIC DNA]</scope>
    <source>
        <strain evidence="1">UBA12443</strain>
    </source>
</reference>